<dbReference type="EMBL" id="CAJJDN010000016">
    <property type="protein sequence ID" value="CAD8061838.1"/>
    <property type="molecule type" value="Genomic_DNA"/>
</dbReference>
<evidence type="ECO:0000313" key="1">
    <source>
        <dbReference type="EMBL" id="CAD8061838.1"/>
    </source>
</evidence>
<proteinExistence type="predicted"/>
<dbReference type="AlphaFoldDB" id="A0A8S1L1W9"/>
<protein>
    <submittedName>
        <fullName evidence="1">Uncharacterized protein</fullName>
    </submittedName>
</protein>
<sequence length="96" mass="11148">MNDAYSTYSSTTRYVLITYVNIPKYSYLFSAIGNYNDDIAGWGLSQVQITSGYCPEKCLQCEVEQEKILMSQYRFNVRIVNMDTIFIEMVSINRVK</sequence>
<dbReference type="Proteomes" id="UP000692954">
    <property type="component" value="Unassembled WGS sequence"/>
</dbReference>
<name>A0A8S1L1W9_9CILI</name>
<comment type="caution">
    <text evidence="1">The sequence shown here is derived from an EMBL/GenBank/DDBJ whole genome shotgun (WGS) entry which is preliminary data.</text>
</comment>
<reference evidence="1" key="1">
    <citation type="submission" date="2021-01" db="EMBL/GenBank/DDBJ databases">
        <authorList>
            <consortium name="Genoscope - CEA"/>
            <person name="William W."/>
        </authorList>
    </citation>
    <scope>NUCLEOTIDE SEQUENCE</scope>
</reference>
<keyword evidence="2" id="KW-1185">Reference proteome</keyword>
<evidence type="ECO:0000313" key="2">
    <source>
        <dbReference type="Proteomes" id="UP000692954"/>
    </source>
</evidence>
<accession>A0A8S1L1W9</accession>
<gene>
    <name evidence="1" type="ORF">PSON_ATCC_30995.1.T0160005</name>
</gene>
<organism evidence="1 2">
    <name type="scientific">Paramecium sonneborni</name>
    <dbReference type="NCBI Taxonomy" id="65129"/>
    <lineage>
        <taxon>Eukaryota</taxon>
        <taxon>Sar</taxon>
        <taxon>Alveolata</taxon>
        <taxon>Ciliophora</taxon>
        <taxon>Intramacronucleata</taxon>
        <taxon>Oligohymenophorea</taxon>
        <taxon>Peniculida</taxon>
        <taxon>Parameciidae</taxon>
        <taxon>Paramecium</taxon>
    </lineage>
</organism>